<keyword evidence="2 4" id="KW-0963">Cytoplasm</keyword>
<dbReference type="EMBL" id="RJUK01000001">
    <property type="protein sequence ID" value="ROQ21683.1"/>
    <property type="molecule type" value="Genomic_DNA"/>
</dbReference>
<sequence>MAVMHHEPDHQQIPVTTLPVEWHVASVIVHTQPAALAAIEQWLRELPQHWPDETLKCAEIHAQSDQGKLVLVLESTDAQAILDVIDQTSAHPGVVNAALVYHEVIPPEEQPQ</sequence>
<evidence type="ECO:0000313" key="5">
    <source>
        <dbReference type="EMBL" id="ROQ21683.1"/>
    </source>
</evidence>
<evidence type="ECO:0000256" key="2">
    <source>
        <dbReference type="ARBA" id="ARBA00022490"/>
    </source>
</evidence>
<dbReference type="GO" id="GO:0005737">
    <property type="term" value="C:cytoplasm"/>
    <property type="evidence" value="ECO:0007669"/>
    <property type="project" value="UniProtKB-SubCell"/>
</dbReference>
<organism evidence="5 6">
    <name type="scientific">Marinimicrobium koreense</name>
    <dbReference type="NCBI Taxonomy" id="306545"/>
    <lineage>
        <taxon>Bacteria</taxon>
        <taxon>Pseudomonadati</taxon>
        <taxon>Pseudomonadota</taxon>
        <taxon>Gammaproteobacteria</taxon>
        <taxon>Cellvibrionales</taxon>
        <taxon>Cellvibrionaceae</taxon>
        <taxon>Marinimicrobium</taxon>
    </lineage>
</organism>
<evidence type="ECO:0000256" key="4">
    <source>
        <dbReference type="HAMAP-Rule" id="MF_02200"/>
    </source>
</evidence>
<protein>
    <recommendedName>
        <fullName evidence="4">Chaperone NapD</fullName>
    </recommendedName>
    <alternativeName>
        <fullName evidence="4">NapA signal peptide-binding chaperone NapD</fullName>
    </alternativeName>
</protein>
<dbReference type="GO" id="GO:0005048">
    <property type="term" value="F:signal sequence binding"/>
    <property type="evidence" value="ECO:0007669"/>
    <property type="project" value="UniProtKB-UniRule"/>
</dbReference>
<dbReference type="Pfam" id="PF03927">
    <property type="entry name" value="NapD"/>
    <property type="match status" value="1"/>
</dbReference>
<dbReference type="InterPro" id="IPR005623">
    <property type="entry name" value="Chaperone_NapD_NO3_reduct"/>
</dbReference>
<keyword evidence="3 4" id="KW-0143">Chaperone</keyword>
<dbReference type="HAMAP" id="MF_02200">
    <property type="entry name" value="NapD"/>
    <property type="match status" value="1"/>
</dbReference>
<evidence type="ECO:0000313" key="6">
    <source>
        <dbReference type="Proteomes" id="UP000273643"/>
    </source>
</evidence>
<evidence type="ECO:0000256" key="3">
    <source>
        <dbReference type="ARBA" id="ARBA00023186"/>
    </source>
</evidence>
<dbReference type="GO" id="GO:0051224">
    <property type="term" value="P:negative regulation of protein transport"/>
    <property type="evidence" value="ECO:0007669"/>
    <property type="project" value="UniProtKB-UniRule"/>
</dbReference>
<keyword evidence="6" id="KW-1185">Reference proteome</keyword>
<dbReference type="Proteomes" id="UP000273643">
    <property type="component" value="Unassembled WGS sequence"/>
</dbReference>
<name>A0A3N1NZV9_9GAMM</name>
<comment type="function">
    <text evidence="4">Chaperone for NapA, the catalytic subunit of the periplasmic nitrate reductase. It binds directly and specifically to the twin-arginine signal peptide of NapA, preventing premature interaction with the Tat translocase and premature export.</text>
</comment>
<reference evidence="5 6" key="1">
    <citation type="submission" date="2018-11" db="EMBL/GenBank/DDBJ databases">
        <title>Genomic Encyclopedia of Type Strains, Phase IV (KMG-IV): sequencing the most valuable type-strain genomes for metagenomic binning, comparative biology and taxonomic classification.</title>
        <authorList>
            <person name="Goeker M."/>
        </authorList>
    </citation>
    <scope>NUCLEOTIDE SEQUENCE [LARGE SCALE GENOMIC DNA]</scope>
    <source>
        <strain evidence="5 6">DSM 16974</strain>
    </source>
</reference>
<dbReference type="AlphaFoldDB" id="A0A3N1NZV9"/>
<gene>
    <name evidence="4" type="primary">napD</name>
    <name evidence="5" type="ORF">EDC38_2309</name>
</gene>
<accession>A0A3N1NZV9</accession>
<dbReference type="RefSeq" id="WP_246004397.1">
    <property type="nucleotide sequence ID" value="NZ_RJUK01000001.1"/>
</dbReference>
<proteinExistence type="inferred from homology"/>
<comment type="caution">
    <text evidence="5">The sequence shown here is derived from an EMBL/GenBank/DDBJ whole genome shotgun (WGS) entry which is preliminary data.</text>
</comment>
<comment type="subunit">
    <text evidence="4">Interacts with the cytoplasmic NapA precursor.</text>
</comment>
<evidence type="ECO:0000256" key="1">
    <source>
        <dbReference type="ARBA" id="ARBA00004496"/>
    </source>
</evidence>
<comment type="similarity">
    <text evidence="4">Belongs to the NapD family.</text>
</comment>
<dbReference type="PANTHER" id="PTHR38603:SF1">
    <property type="entry name" value="CHAPERONE NAPD"/>
    <property type="match status" value="1"/>
</dbReference>
<comment type="subcellular location">
    <subcellularLocation>
        <location evidence="1 4">Cytoplasm</location>
    </subcellularLocation>
</comment>
<dbReference type="Gene3D" id="3.30.70.920">
    <property type="match status" value="1"/>
</dbReference>
<dbReference type="PANTHER" id="PTHR38603">
    <property type="entry name" value="CHAPERONE NAPD"/>
    <property type="match status" value="1"/>
</dbReference>